<keyword evidence="2" id="KW-0808">Transferase</keyword>
<evidence type="ECO:0000259" key="9">
    <source>
        <dbReference type="PROSITE" id="PS52029"/>
    </source>
</evidence>
<dbReference type="GO" id="GO:0008360">
    <property type="term" value="P:regulation of cell shape"/>
    <property type="evidence" value="ECO:0007669"/>
    <property type="project" value="UniProtKB-UniRule"/>
</dbReference>
<dbReference type="Pfam" id="PF07538">
    <property type="entry name" value="ChW"/>
    <property type="match status" value="6"/>
</dbReference>
<dbReference type="InterPro" id="IPR038063">
    <property type="entry name" value="Transpep_catalytic_dom"/>
</dbReference>
<evidence type="ECO:0000313" key="11">
    <source>
        <dbReference type="Proteomes" id="UP000515819"/>
    </source>
</evidence>
<dbReference type="SMART" id="SM00728">
    <property type="entry name" value="ChW"/>
    <property type="match status" value="6"/>
</dbReference>
<feature type="signal peptide" evidence="8">
    <location>
        <begin position="1"/>
        <end position="27"/>
    </location>
</feature>
<evidence type="ECO:0000256" key="4">
    <source>
        <dbReference type="ARBA" id="ARBA00022984"/>
    </source>
</evidence>
<dbReference type="Pfam" id="PF03734">
    <property type="entry name" value="YkuD"/>
    <property type="match status" value="1"/>
</dbReference>
<dbReference type="PROSITE" id="PS52029">
    <property type="entry name" value="LD_TPASE"/>
    <property type="match status" value="1"/>
</dbReference>
<dbReference type="EMBL" id="CP060632">
    <property type="protein sequence ID" value="QNM00250.1"/>
    <property type="molecule type" value="Genomic_DNA"/>
</dbReference>
<evidence type="ECO:0000256" key="3">
    <source>
        <dbReference type="ARBA" id="ARBA00022960"/>
    </source>
</evidence>
<organism evidence="10 11">
    <name type="scientific">Wujia chipingensis</name>
    <dbReference type="NCBI Taxonomy" id="2763670"/>
    <lineage>
        <taxon>Bacteria</taxon>
        <taxon>Bacillati</taxon>
        <taxon>Bacillota</taxon>
        <taxon>Clostridia</taxon>
        <taxon>Lachnospirales</taxon>
        <taxon>Lachnospiraceae</taxon>
        <taxon>Wujia</taxon>
    </lineage>
</organism>
<evidence type="ECO:0000256" key="8">
    <source>
        <dbReference type="SAM" id="SignalP"/>
    </source>
</evidence>
<dbReference type="GO" id="GO:0005576">
    <property type="term" value="C:extracellular region"/>
    <property type="evidence" value="ECO:0007669"/>
    <property type="project" value="TreeGrafter"/>
</dbReference>
<comment type="pathway">
    <text evidence="1 6">Cell wall biogenesis; peptidoglycan biosynthesis.</text>
</comment>
<feature type="domain" description="L,D-TPase catalytic" evidence="9">
    <location>
        <begin position="349"/>
        <end position="467"/>
    </location>
</feature>
<proteinExistence type="predicted"/>
<dbReference type="KEGG" id="wcp:H9Q76_02870"/>
<evidence type="ECO:0000256" key="6">
    <source>
        <dbReference type="PROSITE-ProRule" id="PRU01373"/>
    </source>
</evidence>
<dbReference type="AlphaFoldDB" id="A0A7G9FNW8"/>
<dbReference type="GO" id="GO:0018104">
    <property type="term" value="P:peptidoglycan-protein cross-linking"/>
    <property type="evidence" value="ECO:0007669"/>
    <property type="project" value="TreeGrafter"/>
</dbReference>
<dbReference type="SUPFAM" id="SSF141523">
    <property type="entry name" value="L,D-transpeptidase catalytic domain-like"/>
    <property type="match status" value="1"/>
</dbReference>
<keyword evidence="8" id="KW-0732">Signal</keyword>
<keyword evidence="11" id="KW-1185">Reference proteome</keyword>
<dbReference type="GO" id="GO:0016740">
    <property type="term" value="F:transferase activity"/>
    <property type="evidence" value="ECO:0007669"/>
    <property type="project" value="UniProtKB-KW"/>
</dbReference>
<feature type="chain" id="PRO_5029020953" evidence="8">
    <location>
        <begin position="28"/>
        <end position="496"/>
    </location>
</feature>
<reference evidence="10 11" key="1">
    <citation type="submission" date="2020-08" db="EMBL/GenBank/DDBJ databases">
        <authorList>
            <person name="Liu C."/>
            <person name="Sun Q."/>
        </authorList>
    </citation>
    <scope>NUCLEOTIDE SEQUENCE [LARGE SCALE GENOMIC DNA]</scope>
    <source>
        <strain evidence="10 11">NSJ-4</strain>
    </source>
</reference>
<keyword evidence="5 6" id="KW-0961">Cell wall biogenesis/degradation</keyword>
<dbReference type="InterPro" id="IPR050979">
    <property type="entry name" value="LD-transpeptidase"/>
</dbReference>
<dbReference type="Proteomes" id="UP000515819">
    <property type="component" value="Chromosome"/>
</dbReference>
<accession>A0A7G9FNW8</accession>
<dbReference type="InterPro" id="IPR005490">
    <property type="entry name" value="LD_TPept_cat_dom"/>
</dbReference>
<dbReference type="Gene3D" id="2.40.440.10">
    <property type="entry name" value="L,D-transpeptidase catalytic domain-like"/>
    <property type="match status" value="1"/>
</dbReference>
<feature type="active site" description="Proton donor/acceptor" evidence="6">
    <location>
        <position position="415"/>
    </location>
</feature>
<evidence type="ECO:0000256" key="1">
    <source>
        <dbReference type="ARBA" id="ARBA00004752"/>
    </source>
</evidence>
<evidence type="ECO:0000256" key="5">
    <source>
        <dbReference type="ARBA" id="ARBA00023316"/>
    </source>
</evidence>
<sequence length="496" mass="53958">MKKIGAFLLSLVMLLSVIVLPTNTTQAAEAMPTVSYSVHAQSYGWMNPAQNGKTAGTTGQGKRLEAIAISLKQNGTSYAGGLRYQAHVQTYGWMNWVDADTNGASPRSLADKGQYTGTVGKSKRMEAIRMELTGELANRYEVLYRVHMQTYGWSSWTKGGDTAGTVGQGKRLEAIEIKLIQKPSVTPAATVNYQVHAQSYGWMNTVPGGTIAGTTGKGKRLEAIKIDLKTQGVTGGIVYNTHVQSLGWTKDVSNNGVSGTTGQSKRIEAICMHLTGDITAYYDIYYRVHCQSLGWLDWAKNGQMAGTTNGGKRMEAIQIQLVKKGGKAPGATAKPYVYIEPPAITKDTYEIRVNKQESCITIYKDGVPIKAMTCSPGDATPVGTFYLAGKWRWNALMGGVQGQYCSQIQGDFLFHSVLYNKTNPRTLIPSSYNNLGKRVSHGCVRLQVIDAKWIFDNCPRGTKITIYNSSDPGPLGKPALQKIPGSQTWDPTDPAI</sequence>
<dbReference type="GO" id="GO:0071972">
    <property type="term" value="F:peptidoglycan L,D-transpeptidase activity"/>
    <property type="evidence" value="ECO:0007669"/>
    <property type="project" value="TreeGrafter"/>
</dbReference>
<feature type="region of interest" description="Disordered" evidence="7">
    <location>
        <begin position="477"/>
        <end position="496"/>
    </location>
</feature>
<dbReference type="UniPathway" id="UPA00219"/>
<gene>
    <name evidence="10" type="ORF">H9Q76_02870</name>
</gene>
<name>A0A7G9FNW8_9FIRM</name>
<dbReference type="GO" id="GO:0071555">
    <property type="term" value="P:cell wall organization"/>
    <property type="evidence" value="ECO:0007669"/>
    <property type="project" value="UniProtKB-UniRule"/>
</dbReference>
<dbReference type="InterPro" id="IPR006637">
    <property type="entry name" value="ChW"/>
</dbReference>
<evidence type="ECO:0000256" key="7">
    <source>
        <dbReference type="SAM" id="MobiDB-lite"/>
    </source>
</evidence>
<evidence type="ECO:0000256" key="2">
    <source>
        <dbReference type="ARBA" id="ARBA00022679"/>
    </source>
</evidence>
<keyword evidence="3 6" id="KW-0133">Cell shape</keyword>
<feature type="active site" description="Nucleophile" evidence="6">
    <location>
        <position position="443"/>
    </location>
</feature>
<dbReference type="CDD" id="cd16913">
    <property type="entry name" value="YkuD_like"/>
    <property type="match status" value="1"/>
</dbReference>
<keyword evidence="4 6" id="KW-0573">Peptidoglycan synthesis</keyword>
<dbReference type="PANTHER" id="PTHR30582">
    <property type="entry name" value="L,D-TRANSPEPTIDASE"/>
    <property type="match status" value="1"/>
</dbReference>
<dbReference type="RefSeq" id="WP_249321580.1">
    <property type="nucleotide sequence ID" value="NZ_CP060632.1"/>
</dbReference>
<dbReference type="PANTHER" id="PTHR30582:SF2">
    <property type="entry name" value="L,D-TRANSPEPTIDASE YCIB-RELATED"/>
    <property type="match status" value="1"/>
</dbReference>
<protein>
    <submittedName>
        <fullName evidence="10">L,D-transpeptidase family protein</fullName>
    </submittedName>
</protein>
<evidence type="ECO:0000313" key="10">
    <source>
        <dbReference type="EMBL" id="QNM00250.1"/>
    </source>
</evidence>